<reference evidence="1" key="2">
    <citation type="submission" date="2021-04" db="EMBL/GenBank/DDBJ databases">
        <authorList>
            <person name="Liu J."/>
        </authorList>
    </citation>
    <scope>NUCLEOTIDE SEQUENCE</scope>
    <source>
        <strain evidence="1">BAD-6</strain>
    </source>
</reference>
<keyword evidence="2" id="KW-1185">Reference proteome</keyword>
<sequence length="219" mass="25549">MNVLINEEGWDVVRCDDNNTPFSIPNKEKFFIEKAIGLYKEETEDIANLISEIGFKEIFSAGCGCGFLEYNLKKINPELIVKATDFNSKSIERLKSVFKLCDSIETFNILTDNYRSSDDLLYLFFRIDTEIHDAEWLNVFRRMHTDKARYILIVATEFLTFERFIKETIKGVLRGIKGYTFCGYIRTKDSFEALWGDYYKIVKLLKIGSLNGYLLKINK</sequence>
<evidence type="ECO:0008006" key="3">
    <source>
        <dbReference type="Google" id="ProtNLM"/>
    </source>
</evidence>
<dbReference type="InterPro" id="IPR029063">
    <property type="entry name" value="SAM-dependent_MTases_sf"/>
</dbReference>
<dbReference type="RefSeq" id="WP_227019665.1">
    <property type="nucleotide sequence ID" value="NZ_JAGSND010000014.1"/>
</dbReference>
<evidence type="ECO:0000313" key="2">
    <source>
        <dbReference type="Proteomes" id="UP000675664"/>
    </source>
</evidence>
<accession>A0A8J8B387</accession>
<protein>
    <recommendedName>
        <fullName evidence="3">Methyltransferase domain-containing protein</fullName>
    </recommendedName>
</protein>
<evidence type="ECO:0000313" key="1">
    <source>
        <dbReference type="EMBL" id="MBR0599531.1"/>
    </source>
</evidence>
<dbReference type="Gene3D" id="3.40.50.150">
    <property type="entry name" value="Vaccinia Virus protein VP39"/>
    <property type="match status" value="1"/>
</dbReference>
<gene>
    <name evidence="1" type="ORF">KCX82_16725</name>
</gene>
<dbReference type="EMBL" id="JAGSND010000014">
    <property type="protein sequence ID" value="MBR0599531.1"/>
    <property type="molecule type" value="Genomic_DNA"/>
</dbReference>
<proteinExistence type="predicted"/>
<name>A0A8J8B387_9FIRM</name>
<organism evidence="1 2">
    <name type="scientific">Sinanaerobacter chloroacetimidivorans</name>
    <dbReference type="NCBI Taxonomy" id="2818044"/>
    <lineage>
        <taxon>Bacteria</taxon>
        <taxon>Bacillati</taxon>
        <taxon>Bacillota</taxon>
        <taxon>Clostridia</taxon>
        <taxon>Peptostreptococcales</taxon>
        <taxon>Anaerovoracaceae</taxon>
        <taxon>Sinanaerobacter</taxon>
    </lineage>
</organism>
<reference evidence="1" key="1">
    <citation type="submission" date="2021-04" db="EMBL/GenBank/DDBJ databases">
        <title>Sinoanaerobacter chloroacetimidivorans sp. nov., an obligate anaerobic bacterium isolated from anaerobic sludge.</title>
        <authorList>
            <person name="Bao Y."/>
        </authorList>
    </citation>
    <scope>NUCLEOTIDE SEQUENCE</scope>
    <source>
        <strain evidence="1">BAD-6</strain>
    </source>
</reference>
<dbReference type="Proteomes" id="UP000675664">
    <property type="component" value="Unassembled WGS sequence"/>
</dbReference>
<comment type="caution">
    <text evidence="1">The sequence shown here is derived from an EMBL/GenBank/DDBJ whole genome shotgun (WGS) entry which is preliminary data.</text>
</comment>
<dbReference type="AlphaFoldDB" id="A0A8J8B387"/>